<protein>
    <submittedName>
        <fullName evidence="1">Uncharacterized protein</fullName>
    </submittedName>
</protein>
<organism evidence="1 2">
    <name type="scientific">Mycena belliarum</name>
    <dbReference type="NCBI Taxonomy" id="1033014"/>
    <lineage>
        <taxon>Eukaryota</taxon>
        <taxon>Fungi</taxon>
        <taxon>Dikarya</taxon>
        <taxon>Basidiomycota</taxon>
        <taxon>Agaricomycotina</taxon>
        <taxon>Agaricomycetes</taxon>
        <taxon>Agaricomycetidae</taxon>
        <taxon>Agaricales</taxon>
        <taxon>Marasmiineae</taxon>
        <taxon>Mycenaceae</taxon>
        <taxon>Mycena</taxon>
    </lineage>
</organism>
<gene>
    <name evidence="1" type="ORF">B0H15DRAFT_156768</name>
</gene>
<dbReference type="Proteomes" id="UP001222325">
    <property type="component" value="Unassembled WGS sequence"/>
</dbReference>
<evidence type="ECO:0000313" key="2">
    <source>
        <dbReference type="Proteomes" id="UP001222325"/>
    </source>
</evidence>
<sequence>MSDDDRRIKFSCHTVVLQTRSRRHDCSPIPLVSLAHRLNAYPANQICSAIRILLTRSVHQAIRRLERSFEDLFGSVQCRKELGTFLHLGFPLIGICIVTDKRTTKLRCQQAILGSLLYSTSPPDTGPSLRIHRIYCSHLEASPLIRDMEHGHRSPYRYRYPQLGIGASHRLAKCLATLWSILEPYSVHCGRDALANLTLTGRWPV</sequence>
<proteinExistence type="predicted"/>
<accession>A0AAD6UCS5</accession>
<dbReference type="EMBL" id="JARJCN010000016">
    <property type="protein sequence ID" value="KAJ7093361.1"/>
    <property type="molecule type" value="Genomic_DNA"/>
</dbReference>
<name>A0AAD6UCS5_9AGAR</name>
<comment type="caution">
    <text evidence="1">The sequence shown here is derived from an EMBL/GenBank/DDBJ whole genome shotgun (WGS) entry which is preliminary data.</text>
</comment>
<evidence type="ECO:0000313" key="1">
    <source>
        <dbReference type="EMBL" id="KAJ7093361.1"/>
    </source>
</evidence>
<dbReference type="AlphaFoldDB" id="A0AAD6UCS5"/>
<keyword evidence="2" id="KW-1185">Reference proteome</keyword>
<reference evidence="1" key="1">
    <citation type="submission" date="2023-03" db="EMBL/GenBank/DDBJ databases">
        <title>Massive genome expansion in bonnet fungi (Mycena s.s.) driven by repeated elements and novel gene families across ecological guilds.</title>
        <authorList>
            <consortium name="Lawrence Berkeley National Laboratory"/>
            <person name="Harder C.B."/>
            <person name="Miyauchi S."/>
            <person name="Viragh M."/>
            <person name="Kuo A."/>
            <person name="Thoen E."/>
            <person name="Andreopoulos B."/>
            <person name="Lu D."/>
            <person name="Skrede I."/>
            <person name="Drula E."/>
            <person name="Henrissat B."/>
            <person name="Morin E."/>
            <person name="Kohler A."/>
            <person name="Barry K."/>
            <person name="LaButti K."/>
            <person name="Morin E."/>
            <person name="Salamov A."/>
            <person name="Lipzen A."/>
            <person name="Mereny Z."/>
            <person name="Hegedus B."/>
            <person name="Baldrian P."/>
            <person name="Stursova M."/>
            <person name="Weitz H."/>
            <person name="Taylor A."/>
            <person name="Grigoriev I.V."/>
            <person name="Nagy L.G."/>
            <person name="Martin F."/>
            <person name="Kauserud H."/>
        </authorList>
    </citation>
    <scope>NUCLEOTIDE SEQUENCE</scope>
    <source>
        <strain evidence="1">CBHHK173m</strain>
    </source>
</reference>